<protein>
    <recommendedName>
        <fullName evidence="11">Gypsy retrotransposon integrase-like protein 1</fullName>
    </recommendedName>
</protein>
<keyword evidence="10" id="KW-0233">DNA recombination</keyword>
<name>A0AAW1B2I1_CROAD</name>
<reference evidence="13 14" key="1">
    <citation type="journal article" date="2024" name="Proc. Natl. Acad. Sci. U.S.A.">
        <title>The genetic regulatory architecture and epigenomic basis for age-related changes in rattlesnake venom.</title>
        <authorList>
            <person name="Hogan M.P."/>
            <person name="Holding M.L."/>
            <person name="Nystrom G.S."/>
            <person name="Colston T.J."/>
            <person name="Bartlett D.A."/>
            <person name="Mason A.J."/>
            <person name="Ellsworth S.A."/>
            <person name="Rautsaw R.M."/>
            <person name="Lawrence K.C."/>
            <person name="Strickland J.L."/>
            <person name="He B."/>
            <person name="Fraser P."/>
            <person name="Margres M.J."/>
            <person name="Gilbert D.M."/>
            <person name="Gibbs H.L."/>
            <person name="Parkinson C.L."/>
            <person name="Rokyta D.R."/>
        </authorList>
    </citation>
    <scope>NUCLEOTIDE SEQUENCE [LARGE SCALE GENOMIC DNA]</scope>
    <source>
        <strain evidence="13">DRR0105</strain>
    </source>
</reference>
<keyword evidence="5" id="KW-0460">Magnesium</keyword>
<dbReference type="Gene3D" id="1.10.340.70">
    <property type="match status" value="1"/>
</dbReference>
<dbReference type="InterPro" id="IPR050951">
    <property type="entry name" value="Retrovirus_Pol_polyprotein"/>
</dbReference>
<dbReference type="EMBL" id="JAOTOJ010000009">
    <property type="protein sequence ID" value="KAK9395697.1"/>
    <property type="molecule type" value="Genomic_DNA"/>
</dbReference>
<evidence type="ECO:0000256" key="7">
    <source>
        <dbReference type="ARBA" id="ARBA00022918"/>
    </source>
</evidence>
<dbReference type="GO" id="GO:0046872">
    <property type="term" value="F:metal ion binding"/>
    <property type="evidence" value="ECO:0007669"/>
    <property type="project" value="UniProtKB-KW"/>
</dbReference>
<keyword evidence="1" id="KW-0645">Protease</keyword>
<keyword evidence="8" id="KW-0808">Transferase</keyword>
<keyword evidence="9" id="KW-0238">DNA-binding</keyword>
<keyword evidence="14" id="KW-1185">Reference proteome</keyword>
<dbReference type="Gene3D" id="3.30.420.10">
    <property type="entry name" value="Ribonuclease H-like superfamily/Ribonuclease H"/>
    <property type="match status" value="1"/>
</dbReference>
<keyword evidence="8" id="KW-0548">Nucleotidyltransferase</keyword>
<dbReference type="Pfam" id="PF24626">
    <property type="entry name" value="SH3_Tf2-1"/>
    <property type="match status" value="1"/>
</dbReference>
<dbReference type="InterPro" id="IPR001584">
    <property type="entry name" value="Integrase_cat-core"/>
</dbReference>
<keyword evidence="4" id="KW-0378">Hydrolase</keyword>
<proteinExistence type="predicted"/>
<dbReference type="Pfam" id="PF17921">
    <property type="entry name" value="Integrase_H2C2"/>
    <property type="match status" value="1"/>
</dbReference>
<evidence type="ECO:0000256" key="2">
    <source>
        <dbReference type="ARBA" id="ARBA00022723"/>
    </source>
</evidence>
<evidence type="ECO:0000256" key="3">
    <source>
        <dbReference type="ARBA" id="ARBA00022750"/>
    </source>
</evidence>
<dbReference type="InterPro" id="IPR012337">
    <property type="entry name" value="RNaseH-like_sf"/>
</dbReference>
<evidence type="ECO:0000256" key="11">
    <source>
        <dbReference type="ARBA" id="ARBA00039658"/>
    </source>
</evidence>
<dbReference type="GO" id="GO:0003887">
    <property type="term" value="F:DNA-directed DNA polymerase activity"/>
    <property type="evidence" value="ECO:0007669"/>
    <property type="project" value="UniProtKB-KW"/>
</dbReference>
<dbReference type="Proteomes" id="UP001474421">
    <property type="component" value="Unassembled WGS sequence"/>
</dbReference>
<keyword evidence="8" id="KW-0239">DNA-directed DNA polymerase</keyword>
<dbReference type="GO" id="GO:0006508">
    <property type="term" value="P:proteolysis"/>
    <property type="evidence" value="ECO:0007669"/>
    <property type="project" value="UniProtKB-KW"/>
</dbReference>
<dbReference type="InterPro" id="IPR056924">
    <property type="entry name" value="SH3_Tf2-1"/>
</dbReference>
<dbReference type="PROSITE" id="PS50994">
    <property type="entry name" value="INTEGRASE"/>
    <property type="match status" value="1"/>
</dbReference>
<dbReference type="InterPro" id="IPR036397">
    <property type="entry name" value="RNaseH_sf"/>
</dbReference>
<dbReference type="GO" id="GO:0003677">
    <property type="term" value="F:DNA binding"/>
    <property type="evidence" value="ECO:0007669"/>
    <property type="project" value="UniProtKB-KW"/>
</dbReference>
<gene>
    <name evidence="13" type="ORF">NXF25_019058</name>
</gene>
<keyword evidence="7" id="KW-0695">RNA-directed DNA polymerase</keyword>
<evidence type="ECO:0000256" key="5">
    <source>
        <dbReference type="ARBA" id="ARBA00022842"/>
    </source>
</evidence>
<dbReference type="FunFam" id="1.10.340.70:FF:000001">
    <property type="entry name" value="Retrovirus-related Pol polyprotein from transposon gypsy-like Protein"/>
    <property type="match status" value="1"/>
</dbReference>
<comment type="caution">
    <text evidence="13">The sequence shown here is derived from an EMBL/GenBank/DDBJ whole genome shotgun (WGS) entry which is preliminary data.</text>
</comment>
<evidence type="ECO:0000256" key="1">
    <source>
        <dbReference type="ARBA" id="ARBA00022670"/>
    </source>
</evidence>
<dbReference type="GO" id="GO:0004190">
    <property type="term" value="F:aspartic-type endopeptidase activity"/>
    <property type="evidence" value="ECO:0007669"/>
    <property type="project" value="UniProtKB-KW"/>
</dbReference>
<evidence type="ECO:0000256" key="9">
    <source>
        <dbReference type="ARBA" id="ARBA00023125"/>
    </source>
</evidence>
<dbReference type="PANTHER" id="PTHR37984:SF15">
    <property type="entry name" value="INTEGRASE CATALYTIC DOMAIN-CONTAINING PROTEIN"/>
    <property type="match status" value="1"/>
</dbReference>
<dbReference type="GO" id="GO:0003964">
    <property type="term" value="F:RNA-directed DNA polymerase activity"/>
    <property type="evidence" value="ECO:0007669"/>
    <property type="project" value="UniProtKB-KW"/>
</dbReference>
<keyword evidence="3" id="KW-0064">Aspartyl protease</keyword>
<evidence type="ECO:0000256" key="6">
    <source>
        <dbReference type="ARBA" id="ARBA00022908"/>
    </source>
</evidence>
<evidence type="ECO:0000256" key="4">
    <source>
        <dbReference type="ARBA" id="ARBA00022801"/>
    </source>
</evidence>
<accession>A0AAW1B2I1</accession>
<dbReference type="GO" id="GO:0015074">
    <property type="term" value="P:DNA integration"/>
    <property type="evidence" value="ECO:0007669"/>
    <property type="project" value="UniProtKB-KW"/>
</dbReference>
<sequence length="419" mass="48220">MVWTLQGALLSDPWLTSHPHILTMRDRLAWKDEKVYVPQSLRVEVLWRGHNVKSAGHFGFLKTLHLLKRQFWWPGMKTDVEKYVRECSMCATTKPQVGKPSGLLQQVSDTNRLWEEIGMDFIVDLPASHGNTVIWTVIDLFSKQAHFIPCKRLPSARWLAKLFITHIYRLHGVPRRIISDRGVQFTTRFWRDFIMSIGSSQGLSSAFHPSTNGAAECANAMVERYLRSYINYQQTNWADLLPFAEVAYNNTIHSSTGFTAFWVVHGIEFVPIPECPQGDPRSQQPHNWVLQIKSVWKSVKKALQKAEQSSKRQADKKRSPRKPFQVGKEVYLSTKYLKLRRPCKKLGPKYMGPFRIERVINPVTVRLELPHSLGKVYPVFHSGLLKPVMKSSFRQIQQPPGPVGGGHYQIKKILDSQDR</sequence>
<evidence type="ECO:0000256" key="10">
    <source>
        <dbReference type="ARBA" id="ARBA00023172"/>
    </source>
</evidence>
<dbReference type="InterPro" id="IPR041588">
    <property type="entry name" value="Integrase_H2C2"/>
</dbReference>
<feature type="domain" description="Integrase catalytic" evidence="12">
    <location>
        <begin position="96"/>
        <end position="268"/>
    </location>
</feature>
<evidence type="ECO:0000313" key="13">
    <source>
        <dbReference type="EMBL" id="KAK9395697.1"/>
    </source>
</evidence>
<dbReference type="PANTHER" id="PTHR37984">
    <property type="entry name" value="PROTEIN CBG26694"/>
    <property type="match status" value="1"/>
</dbReference>
<dbReference type="AlphaFoldDB" id="A0AAW1B2I1"/>
<organism evidence="13 14">
    <name type="scientific">Crotalus adamanteus</name>
    <name type="common">Eastern diamondback rattlesnake</name>
    <dbReference type="NCBI Taxonomy" id="8729"/>
    <lineage>
        <taxon>Eukaryota</taxon>
        <taxon>Metazoa</taxon>
        <taxon>Chordata</taxon>
        <taxon>Craniata</taxon>
        <taxon>Vertebrata</taxon>
        <taxon>Euteleostomi</taxon>
        <taxon>Lepidosauria</taxon>
        <taxon>Squamata</taxon>
        <taxon>Bifurcata</taxon>
        <taxon>Unidentata</taxon>
        <taxon>Episquamata</taxon>
        <taxon>Toxicofera</taxon>
        <taxon>Serpentes</taxon>
        <taxon>Colubroidea</taxon>
        <taxon>Viperidae</taxon>
        <taxon>Crotalinae</taxon>
        <taxon>Crotalus</taxon>
    </lineage>
</organism>
<evidence type="ECO:0000313" key="14">
    <source>
        <dbReference type="Proteomes" id="UP001474421"/>
    </source>
</evidence>
<dbReference type="SUPFAM" id="SSF53098">
    <property type="entry name" value="Ribonuclease H-like"/>
    <property type="match status" value="1"/>
</dbReference>
<keyword evidence="6" id="KW-0229">DNA integration</keyword>
<dbReference type="GO" id="GO:0006310">
    <property type="term" value="P:DNA recombination"/>
    <property type="evidence" value="ECO:0007669"/>
    <property type="project" value="UniProtKB-KW"/>
</dbReference>
<evidence type="ECO:0000256" key="8">
    <source>
        <dbReference type="ARBA" id="ARBA00022932"/>
    </source>
</evidence>
<evidence type="ECO:0000259" key="12">
    <source>
        <dbReference type="PROSITE" id="PS50994"/>
    </source>
</evidence>
<keyword evidence="2" id="KW-0479">Metal-binding</keyword>